<dbReference type="EMBL" id="LNQL01000002">
    <property type="protein sequence ID" value="KSU49094.1"/>
    <property type="molecule type" value="Genomic_DNA"/>
</dbReference>
<evidence type="ECO:0000313" key="3">
    <source>
        <dbReference type="Proteomes" id="UP000053797"/>
    </source>
</evidence>
<dbReference type="InterPro" id="IPR023214">
    <property type="entry name" value="HAD_sf"/>
</dbReference>
<dbReference type="InterPro" id="IPR006379">
    <property type="entry name" value="HAD-SF_hydro_IIB"/>
</dbReference>
<sequence>MTRHLIAVDLDGTLLKDDKTISAANIAALQRARANGHEVVIATGRPFRHARKYYEQLGLTTPIVNFNGGLVHHPQDNHFEVQHHPIPLKTVQHILESVAETKTQNIVCEVTDHVYFQYDPVGIYEFYTDHALSVTTGDLRKLLLHEPTSLLIHAKGEHVDEIRSELSGIHAETVLNRQWVKPEFMVEVMRKGTSKAVGLAHIAHHLGIDSRQIVAFGDEENDLEMIEYAGHGVAMGNAIPALKHLANGTTKRNEDDGIAYYLRHVLGLA</sequence>
<dbReference type="SFLD" id="SFLDS00003">
    <property type="entry name" value="Haloacid_Dehalogenase"/>
    <property type="match status" value="1"/>
</dbReference>
<dbReference type="GeneID" id="90835933"/>
<dbReference type="Gene3D" id="3.30.1240.10">
    <property type="match status" value="1"/>
</dbReference>
<reference evidence="1 3" key="1">
    <citation type="journal article" date="2015" name="Int. J. Syst. Evol. Microbiol.">
        <title>Exiguobacterium enclense sp. nov., isolated from sediment.</title>
        <authorList>
            <person name="Dastager S.G."/>
            <person name="Mawlankar R."/>
            <person name="Sonalkar V.V."/>
            <person name="Thorat M.N."/>
            <person name="Mual P."/>
            <person name="Verma A."/>
            <person name="Krishnamurthi S."/>
            <person name="Tang S.K."/>
            <person name="Li W.J."/>
        </authorList>
    </citation>
    <scope>NUCLEOTIDE SEQUENCE [LARGE SCALE GENOMIC DNA]</scope>
    <source>
        <strain evidence="1 3">NIO-1109</strain>
    </source>
</reference>
<dbReference type="InterPro" id="IPR000150">
    <property type="entry name" value="Cof"/>
</dbReference>
<dbReference type="InterPro" id="IPR036412">
    <property type="entry name" value="HAD-like_sf"/>
</dbReference>
<dbReference type="Proteomes" id="UP000072605">
    <property type="component" value="Unassembled WGS sequence"/>
</dbReference>
<dbReference type="Pfam" id="PF08282">
    <property type="entry name" value="Hydrolase_3"/>
    <property type="match status" value="1"/>
</dbReference>
<dbReference type="Gene3D" id="3.40.50.1000">
    <property type="entry name" value="HAD superfamily/HAD-like"/>
    <property type="match status" value="1"/>
</dbReference>
<dbReference type="CDD" id="cd07516">
    <property type="entry name" value="HAD_Pase"/>
    <property type="match status" value="1"/>
</dbReference>
<accession>A0A0V8GG39</accession>
<dbReference type="OrthoDB" id="9781413at2"/>
<organism evidence="1 3">
    <name type="scientific">Exiguobacterium indicum</name>
    <dbReference type="NCBI Taxonomy" id="296995"/>
    <lineage>
        <taxon>Bacteria</taxon>
        <taxon>Bacillati</taxon>
        <taxon>Bacillota</taxon>
        <taxon>Bacilli</taxon>
        <taxon>Bacillales</taxon>
        <taxon>Bacillales Family XII. Incertae Sedis</taxon>
        <taxon>Exiguobacterium</taxon>
    </lineage>
</organism>
<dbReference type="GO" id="GO:0016791">
    <property type="term" value="F:phosphatase activity"/>
    <property type="evidence" value="ECO:0007669"/>
    <property type="project" value="UniProtKB-ARBA"/>
</dbReference>
<dbReference type="NCBIfam" id="TIGR01484">
    <property type="entry name" value="HAD-SF-IIB"/>
    <property type="match status" value="1"/>
</dbReference>
<dbReference type="SUPFAM" id="SSF56784">
    <property type="entry name" value="HAD-like"/>
    <property type="match status" value="1"/>
</dbReference>
<dbReference type="GO" id="GO:0005829">
    <property type="term" value="C:cytosol"/>
    <property type="evidence" value="ECO:0007669"/>
    <property type="project" value="TreeGrafter"/>
</dbReference>
<name>A0A0V8GG39_9BACL</name>
<dbReference type="AlphaFoldDB" id="A0A0V8GG39"/>
<dbReference type="PANTHER" id="PTHR10000">
    <property type="entry name" value="PHOSPHOSERINE PHOSPHATASE"/>
    <property type="match status" value="1"/>
</dbReference>
<evidence type="ECO:0000313" key="2">
    <source>
        <dbReference type="EMBL" id="KTR28643.1"/>
    </source>
</evidence>
<evidence type="ECO:0000313" key="4">
    <source>
        <dbReference type="Proteomes" id="UP000072605"/>
    </source>
</evidence>
<dbReference type="RefSeq" id="WP_023467414.1">
    <property type="nucleotide sequence ID" value="NZ_FMYN01000002.1"/>
</dbReference>
<dbReference type="NCBIfam" id="TIGR00099">
    <property type="entry name" value="Cof-subfamily"/>
    <property type="match status" value="1"/>
</dbReference>
<proteinExistence type="predicted"/>
<dbReference type="GO" id="GO:0000287">
    <property type="term" value="F:magnesium ion binding"/>
    <property type="evidence" value="ECO:0007669"/>
    <property type="project" value="TreeGrafter"/>
</dbReference>
<gene>
    <name evidence="1" type="ORF">AS033_06875</name>
    <name evidence="2" type="ORF">RSA11_00795</name>
</gene>
<dbReference type="PANTHER" id="PTHR10000:SF23">
    <property type="entry name" value="5-AMINO-6-(5-PHOSPHO-D-RIBITYLAMINO)URACIL PHOSPHATASE YITU"/>
    <property type="match status" value="1"/>
</dbReference>
<dbReference type="SFLD" id="SFLDG01140">
    <property type="entry name" value="C2.B:_Phosphomannomutase_and_P"/>
    <property type="match status" value="1"/>
</dbReference>
<dbReference type="EMBL" id="LDQV01000003">
    <property type="protein sequence ID" value="KTR28643.1"/>
    <property type="molecule type" value="Genomic_DNA"/>
</dbReference>
<dbReference type="Proteomes" id="UP000053797">
    <property type="component" value="Unassembled WGS sequence"/>
</dbReference>
<reference evidence="2 4" key="2">
    <citation type="journal article" date="2016" name="Front. Microbiol.">
        <title>Genomic Resource of Rice Seed Associated Bacteria.</title>
        <authorList>
            <person name="Midha S."/>
            <person name="Bansal K."/>
            <person name="Sharma S."/>
            <person name="Kumar N."/>
            <person name="Patil P.P."/>
            <person name="Chaudhry V."/>
            <person name="Patil P.B."/>
        </authorList>
    </citation>
    <scope>NUCLEOTIDE SEQUENCE [LARGE SCALE GENOMIC DNA]</scope>
    <source>
        <strain evidence="2 4">RSA11</strain>
    </source>
</reference>
<comment type="caution">
    <text evidence="1">The sequence shown here is derived from an EMBL/GenBank/DDBJ whole genome shotgun (WGS) entry which is preliminary data.</text>
</comment>
<protein>
    <submittedName>
        <fullName evidence="1">Phosphatase</fullName>
    </submittedName>
</protein>
<evidence type="ECO:0000313" key="1">
    <source>
        <dbReference type="EMBL" id="KSU49094.1"/>
    </source>
</evidence>